<evidence type="ECO:0000256" key="3">
    <source>
        <dbReference type="ARBA" id="ARBA00022527"/>
    </source>
</evidence>
<keyword evidence="6 13" id="KW-0418">Kinase</keyword>
<feature type="region of interest" description="Disordered" evidence="10">
    <location>
        <begin position="634"/>
        <end position="661"/>
    </location>
</feature>
<evidence type="ECO:0000259" key="11">
    <source>
        <dbReference type="PROSITE" id="PS50011"/>
    </source>
</evidence>
<name>A0A8B7C4Q5_PHODC</name>
<evidence type="ECO:0000256" key="9">
    <source>
        <dbReference type="PROSITE-ProRule" id="PRU10141"/>
    </source>
</evidence>
<feature type="domain" description="Protein kinase" evidence="11">
    <location>
        <begin position="142"/>
        <end position="426"/>
    </location>
</feature>
<feature type="compositionally biased region" description="Polar residues" evidence="10">
    <location>
        <begin position="721"/>
        <end position="737"/>
    </location>
</feature>
<dbReference type="GO" id="GO:0000307">
    <property type="term" value="C:cyclin-dependent protein kinase holoenzyme complex"/>
    <property type="evidence" value="ECO:0007669"/>
    <property type="project" value="TreeGrafter"/>
</dbReference>
<keyword evidence="4" id="KW-0808">Transferase</keyword>
<evidence type="ECO:0000256" key="10">
    <source>
        <dbReference type="SAM" id="MobiDB-lite"/>
    </source>
</evidence>
<dbReference type="PANTHER" id="PTHR24056:SF387">
    <property type="entry name" value="F8L10.9 PROTEIN"/>
    <property type="match status" value="1"/>
</dbReference>
<evidence type="ECO:0000256" key="2">
    <source>
        <dbReference type="ARBA" id="ARBA00012409"/>
    </source>
</evidence>
<evidence type="ECO:0000256" key="6">
    <source>
        <dbReference type="ARBA" id="ARBA00022777"/>
    </source>
</evidence>
<feature type="compositionally biased region" description="Basic and acidic residues" evidence="10">
    <location>
        <begin position="506"/>
        <end position="517"/>
    </location>
</feature>
<dbReference type="OrthoDB" id="28397at2759"/>
<sequence>MGCVCGKPSAIEDSRESPRGRPPAPYTVSAAPTKLSASVERTAATAVTVSSLRREEVVTLRGDGGAVLVAEKKHMSGPIRANAQDVERRRERLAYSSHPMRVAGGVPKAMEGEQVAAGWPPWLAAVAGEAIRGWVPRRADSFEKLDKIGQGTYSNVYRARDLDNDKIVALKKVRFDSLEPESVKFMAREILILRRLDHPNVIKLEGLVTSRMSCSLYLVFEYMEHDLAGLASFPGLKFTEPQVKCYMQQLLCGLDHCHSRGVLHRDIKGSNLLIDNSGILKLADFGLASFFDPDHRHPLTSRVVTLWYRPPELLLGASNYGVAVDLWSTGCILAELYAGKPIMPGRTEVEQLHKIFKLCGSPSDEYWRKSKLPHATIFKPQQPYRRCVPETFKDFPPSALALIDVLLSIDPADRGTASSALKSEFFTTKPLACDPSCLPKYPPSKEFDAKRRDEEARRQGAAGGKVHRLDLEKRGLRESRAIPAPDANAELATSLQKKQSQSNIKSRSEKFNPHQEEVASGFPIEPPRPTPVLEATEDSQSHYPNRSSYSGPLVHRSQRSRARKNEDDIPKPTAVANISDLSGLMAGRRNLLSDDGSEIIGAQLKAIAPVGRLSESGNEPSDAITKYDQIYHGKEDDRSSNMDQSIQQSCGTKGTKIHYSGPLLRPSGNVDQMLKDHDRQIQEVFRRARLDKSKVRKVQGNGNQIGAKPSDFGAIPVYPSSRGSSIPVFTSNRGPVQ</sequence>
<feature type="region of interest" description="Disordered" evidence="10">
    <location>
        <begin position="442"/>
        <end position="573"/>
    </location>
</feature>
<dbReference type="GO" id="GO:0032968">
    <property type="term" value="P:positive regulation of transcription elongation by RNA polymerase II"/>
    <property type="evidence" value="ECO:0007669"/>
    <property type="project" value="TreeGrafter"/>
</dbReference>
<feature type="compositionally biased region" description="Basic and acidic residues" evidence="10">
    <location>
        <begin position="443"/>
        <end position="458"/>
    </location>
</feature>
<dbReference type="InterPro" id="IPR017441">
    <property type="entry name" value="Protein_kinase_ATP_BS"/>
</dbReference>
<dbReference type="RefSeq" id="XP_008791720.2">
    <property type="nucleotide sequence ID" value="XM_008793498.4"/>
</dbReference>
<dbReference type="Gene3D" id="3.30.200.20">
    <property type="entry name" value="Phosphorylase Kinase, domain 1"/>
    <property type="match status" value="1"/>
</dbReference>
<accession>A0A8B7C4Q5</accession>
<evidence type="ECO:0000256" key="8">
    <source>
        <dbReference type="ARBA" id="ARBA00049280"/>
    </source>
</evidence>
<dbReference type="InterPro" id="IPR000719">
    <property type="entry name" value="Prot_kinase_dom"/>
</dbReference>
<protein>
    <recommendedName>
        <fullName evidence="2">[RNA-polymerase]-subunit kinase</fullName>
        <ecNumber evidence="2">2.7.11.23</ecNumber>
    </recommendedName>
</protein>
<dbReference type="FunFam" id="3.30.200.20:FF:000021">
    <property type="entry name" value="probable serine/threonine-protein kinase At1g54610"/>
    <property type="match status" value="1"/>
</dbReference>
<dbReference type="InterPro" id="IPR011009">
    <property type="entry name" value="Kinase-like_dom_sf"/>
</dbReference>
<feature type="region of interest" description="Disordered" evidence="10">
    <location>
        <begin position="692"/>
        <end position="737"/>
    </location>
</feature>
<evidence type="ECO:0000256" key="4">
    <source>
        <dbReference type="ARBA" id="ARBA00022679"/>
    </source>
</evidence>
<feature type="compositionally biased region" description="Polar residues" evidence="10">
    <location>
        <begin position="541"/>
        <end position="550"/>
    </location>
</feature>
<keyword evidence="3" id="KW-0723">Serine/threonine-protein kinase</keyword>
<dbReference type="GeneID" id="103708533"/>
<dbReference type="InterPro" id="IPR008271">
    <property type="entry name" value="Ser/Thr_kinase_AS"/>
</dbReference>
<dbReference type="SUPFAM" id="SSF56112">
    <property type="entry name" value="Protein kinase-like (PK-like)"/>
    <property type="match status" value="1"/>
</dbReference>
<feature type="binding site" evidence="9">
    <location>
        <position position="171"/>
    </location>
    <ligand>
        <name>ATP</name>
        <dbReference type="ChEBI" id="CHEBI:30616"/>
    </ligand>
</feature>
<evidence type="ECO:0000313" key="13">
    <source>
        <dbReference type="RefSeq" id="XP_008791720.2"/>
    </source>
</evidence>
<dbReference type="Pfam" id="PF00069">
    <property type="entry name" value="Pkinase"/>
    <property type="match status" value="1"/>
</dbReference>
<dbReference type="GO" id="GO:0005524">
    <property type="term" value="F:ATP binding"/>
    <property type="evidence" value="ECO:0007669"/>
    <property type="project" value="UniProtKB-UniRule"/>
</dbReference>
<dbReference type="InterPro" id="IPR050108">
    <property type="entry name" value="CDK"/>
</dbReference>
<dbReference type="GO" id="GO:0008353">
    <property type="term" value="F:RNA polymerase II CTD heptapeptide repeat kinase activity"/>
    <property type="evidence" value="ECO:0007669"/>
    <property type="project" value="UniProtKB-EC"/>
</dbReference>
<dbReference type="Proteomes" id="UP000228380">
    <property type="component" value="Chromosome 8"/>
</dbReference>
<dbReference type="KEGG" id="pda:103708533"/>
<dbReference type="SMART" id="SM00220">
    <property type="entry name" value="S_TKc"/>
    <property type="match status" value="1"/>
</dbReference>
<keyword evidence="7 9" id="KW-0067">ATP-binding</keyword>
<feature type="compositionally biased region" description="Polar residues" evidence="10">
    <location>
        <begin position="641"/>
        <end position="652"/>
    </location>
</feature>
<dbReference type="CDD" id="cd07840">
    <property type="entry name" value="STKc_CDK9_like"/>
    <property type="match status" value="1"/>
</dbReference>
<comment type="catalytic activity">
    <reaction evidence="8">
        <text>[DNA-directed RNA polymerase] + ATP = phospho-[DNA-directed RNA polymerase] + ADP + H(+)</text>
        <dbReference type="Rhea" id="RHEA:10216"/>
        <dbReference type="Rhea" id="RHEA-COMP:11321"/>
        <dbReference type="Rhea" id="RHEA-COMP:11322"/>
        <dbReference type="ChEBI" id="CHEBI:15378"/>
        <dbReference type="ChEBI" id="CHEBI:30616"/>
        <dbReference type="ChEBI" id="CHEBI:43176"/>
        <dbReference type="ChEBI" id="CHEBI:68546"/>
        <dbReference type="ChEBI" id="CHEBI:456216"/>
        <dbReference type="EC" id="2.7.11.23"/>
    </reaction>
</comment>
<dbReference type="Gene3D" id="1.10.510.10">
    <property type="entry name" value="Transferase(Phosphotransferase) domain 1"/>
    <property type="match status" value="1"/>
</dbReference>
<gene>
    <name evidence="13" type="primary">LOC103708533</name>
</gene>
<comment type="similarity">
    <text evidence="1">Belongs to the protein kinase superfamily. CMGC Ser/Thr protein kinase family. CDC2/CDKX subfamily.</text>
</comment>
<reference evidence="12" key="1">
    <citation type="journal article" date="2019" name="Nat. Commun.">
        <title>Genome-wide association mapping of date palm fruit traits.</title>
        <authorList>
            <person name="Hazzouri K.M."/>
            <person name="Gros-Balthazard M."/>
            <person name="Flowers J.M."/>
            <person name="Copetti D."/>
            <person name="Lemansour A."/>
            <person name="Lebrun M."/>
            <person name="Masmoudi K."/>
            <person name="Ferrand S."/>
            <person name="Dhar M.I."/>
            <person name="Fresquez Z.A."/>
            <person name="Rosas U."/>
            <person name="Zhang J."/>
            <person name="Talag J."/>
            <person name="Lee S."/>
            <person name="Kudrna D."/>
            <person name="Powell R.F."/>
            <person name="Leitch I.J."/>
            <person name="Krueger R.R."/>
            <person name="Wing R.A."/>
            <person name="Amiri K.M.A."/>
            <person name="Purugganan M.D."/>
        </authorList>
    </citation>
    <scope>NUCLEOTIDE SEQUENCE [LARGE SCALE GENOMIC DNA]</scope>
    <source>
        <strain evidence="12">cv. Khalas</strain>
    </source>
</reference>
<keyword evidence="5 9" id="KW-0547">Nucleotide-binding</keyword>
<feature type="compositionally biased region" description="Basic and acidic residues" evidence="10">
    <location>
        <begin position="10"/>
        <end position="19"/>
    </location>
</feature>
<feature type="region of interest" description="Disordered" evidence="10">
    <location>
        <begin position="1"/>
        <end position="29"/>
    </location>
</feature>
<organism evidence="12 13">
    <name type="scientific">Phoenix dactylifera</name>
    <name type="common">Date palm</name>
    <dbReference type="NCBI Taxonomy" id="42345"/>
    <lineage>
        <taxon>Eukaryota</taxon>
        <taxon>Viridiplantae</taxon>
        <taxon>Streptophyta</taxon>
        <taxon>Embryophyta</taxon>
        <taxon>Tracheophyta</taxon>
        <taxon>Spermatophyta</taxon>
        <taxon>Magnoliopsida</taxon>
        <taxon>Liliopsida</taxon>
        <taxon>Arecaceae</taxon>
        <taxon>Coryphoideae</taxon>
        <taxon>Phoeniceae</taxon>
        <taxon>Phoenix</taxon>
    </lineage>
</organism>
<dbReference type="GO" id="GO:0005634">
    <property type="term" value="C:nucleus"/>
    <property type="evidence" value="ECO:0007669"/>
    <property type="project" value="TreeGrafter"/>
</dbReference>
<feature type="compositionally biased region" description="Polar residues" evidence="10">
    <location>
        <begin position="491"/>
        <end position="505"/>
    </location>
</feature>
<evidence type="ECO:0000313" key="12">
    <source>
        <dbReference type="Proteomes" id="UP000228380"/>
    </source>
</evidence>
<keyword evidence="12" id="KW-1185">Reference proteome</keyword>
<proteinExistence type="inferred from homology"/>
<dbReference type="PANTHER" id="PTHR24056">
    <property type="entry name" value="CELL DIVISION PROTEIN KINASE"/>
    <property type="match status" value="1"/>
</dbReference>
<dbReference type="AlphaFoldDB" id="A0A8B7C4Q5"/>
<dbReference type="FunFam" id="1.10.510.10:FF:000043">
    <property type="entry name" value="probable serine/threonine-protein kinase At1g54610"/>
    <property type="match status" value="1"/>
</dbReference>
<dbReference type="PROSITE" id="PS00108">
    <property type="entry name" value="PROTEIN_KINASE_ST"/>
    <property type="match status" value="1"/>
</dbReference>
<dbReference type="PROSITE" id="PS50011">
    <property type="entry name" value="PROTEIN_KINASE_DOM"/>
    <property type="match status" value="1"/>
</dbReference>
<reference evidence="13" key="2">
    <citation type="submission" date="2025-08" db="UniProtKB">
        <authorList>
            <consortium name="RefSeq"/>
        </authorList>
    </citation>
    <scope>IDENTIFICATION</scope>
    <source>
        <tissue evidence="13">Young leaves</tissue>
    </source>
</reference>
<evidence type="ECO:0000256" key="1">
    <source>
        <dbReference type="ARBA" id="ARBA00006485"/>
    </source>
</evidence>
<evidence type="ECO:0000256" key="5">
    <source>
        <dbReference type="ARBA" id="ARBA00022741"/>
    </source>
</evidence>
<feature type="compositionally biased region" description="Basic and acidic residues" evidence="10">
    <location>
        <begin position="467"/>
        <end position="480"/>
    </location>
</feature>
<evidence type="ECO:0000256" key="7">
    <source>
        <dbReference type="ARBA" id="ARBA00022840"/>
    </source>
</evidence>
<dbReference type="EC" id="2.7.11.23" evidence="2"/>
<dbReference type="PROSITE" id="PS00107">
    <property type="entry name" value="PROTEIN_KINASE_ATP"/>
    <property type="match status" value="1"/>
</dbReference>